<proteinExistence type="predicted"/>
<dbReference type="EMBL" id="JADOUA010000001">
    <property type="protein sequence ID" value="MBG6091005.1"/>
    <property type="molecule type" value="Genomic_DNA"/>
</dbReference>
<protein>
    <submittedName>
        <fullName evidence="1">Uncharacterized protein</fullName>
    </submittedName>
</protein>
<comment type="caution">
    <text evidence="1">The sequence shown here is derived from an EMBL/GenBank/DDBJ whole genome shotgun (WGS) entry which is preliminary data.</text>
</comment>
<dbReference type="RefSeq" id="WP_197013380.1">
    <property type="nucleotide sequence ID" value="NZ_BAABES010000001.1"/>
</dbReference>
<reference evidence="1" key="1">
    <citation type="submission" date="2020-11" db="EMBL/GenBank/DDBJ databases">
        <title>Sequencing the genomes of 1000 actinobacteria strains.</title>
        <authorList>
            <person name="Klenk H.-P."/>
        </authorList>
    </citation>
    <scope>NUCLEOTIDE SEQUENCE</scope>
    <source>
        <strain evidence="1">DSM 43175</strain>
    </source>
</reference>
<evidence type="ECO:0000313" key="1">
    <source>
        <dbReference type="EMBL" id="MBG6091005.1"/>
    </source>
</evidence>
<dbReference type="Proteomes" id="UP000614047">
    <property type="component" value="Unassembled WGS sequence"/>
</dbReference>
<name>A0A931DPM6_9ACTN</name>
<organism evidence="1 2">
    <name type="scientific">Actinomadura viridis</name>
    <dbReference type="NCBI Taxonomy" id="58110"/>
    <lineage>
        <taxon>Bacteria</taxon>
        <taxon>Bacillati</taxon>
        <taxon>Actinomycetota</taxon>
        <taxon>Actinomycetes</taxon>
        <taxon>Streptosporangiales</taxon>
        <taxon>Thermomonosporaceae</taxon>
        <taxon>Actinomadura</taxon>
    </lineage>
</organism>
<accession>A0A931DPM6</accession>
<sequence>MSIAPTHDHGEFGPYTIENLHTREDMVLDDGAHSYRAHAVAAAGTDLETSIHADRPIEVRFDPGIMTEF</sequence>
<dbReference type="AlphaFoldDB" id="A0A931DPM6"/>
<keyword evidence="2" id="KW-1185">Reference proteome</keyword>
<evidence type="ECO:0000313" key="2">
    <source>
        <dbReference type="Proteomes" id="UP000614047"/>
    </source>
</evidence>
<gene>
    <name evidence="1" type="ORF">IW256_005118</name>
</gene>